<dbReference type="RefSeq" id="XP_664532.1">
    <property type="nucleotide sequence ID" value="XM_659440.1"/>
</dbReference>
<evidence type="ECO:0000313" key="7">
    <source>
        <dbReference type="EMBL" id="CBF71760.1"/>
    </source>
</evidence>
<dbReference type="HOGENOM" id="CLU_008455_13_0_1"/>
<dbReference type="InterPro" id="IPR011701">
    <property type="entry name" value="MFS"/>
</dbReference>
<dbReference type="EMBL" id="BN001301">
    <property type="protein sequence ID" value="CBF71760.1"/>
    <property type="molecule type" value="Genomic_DNA"/>
</dbReference>
<name>Q5AXQ2_EMENI</name>
<evidence type="ECO:0000313" key="8">
    <source>
        <dbReference type="Proteomes" id="UP000000560"/>
    </source>
</evidence>
<feature type="domain" description="Major facilitator superfamily (MFS) profile" evidence="6">
    <location>
        <begin position="73"/>
        <end position="500"/>
    </location>
</feature>
<evidence type="ECO:0000259" key="6">
    <source>
        <dbReference type="PROSITE" id="PS50850"/>
    </source>
</evidence>
<accession>C8V359</accession>
<evidence type="ECO:0000256" key="5">
    <source>
        <dbReference type="SAM" id="Phobius"/>
    </source>
</evidence>
<feature type="transmembrane region" description="Helical" evidence="5">
    <location>
        <begin position="422"/>
        <end position="448"/>
    </location>
</feature>
<feature type="transmembrane region" description="Helical" evidence="5">
    <location>
        <begin position="477"/>
        <end position="499"/>
    </location>
</feature>
<feature type="transmembrane region" description="Helical" evidence="5">
    <location>
        <begin position="314"/>
        <end position="332"/>
    </location>
</feature>
<dbReference type="PROSITE" id="PS50850">
    <property type="entry name" value="MFS"/>
    <property type="match status" value="1"/>
</dbReference>
<dbReference type="GO" id="GO:0055085">
    <property type="term" value="P:transmembrane transport"/>
    <property type="evidence" value="ECO:0000318"/>
    <property type="project" value="GO_Central"/>
</dbReference>
<feature type="transmembrane region" description="Helical" evidence="5">
    <location>
        <begin position="109"/>
        <end position="126"/>
    </location>
</feature>
<reference evidence="8" key="2">
    <citation type="journal article" date="2009" name="Fungal Genet. Biol.">
        <title>The 2008 update of the Aspergillus nidulans genome annotation: a community effort.</title>
        <authorList>
            <person name="Wortman J.R."/>
            <person name="Gilsenan J.M."/>
            <person name="Joardar V."/>
            <person name="Deegan J."/>
            <person name="Clutterbuck J."/>
            <person name="Andersen M.R."/>
            <person name="Archer D."/>
            <person name="Bencina M."/>
            <person name="Braus G."/>
            <person name="Coutinho P."/>
            <person name="von Dohren H."/>
            <person name="Doonan J."/>
            <person name="Driessen A.J."/>
            <person name="Durek P."/>
            <person name="Espeso E."/>
            <person name="Fekete E."/>
            <person name="Flipphi M."/>
            <person name="Estrada C.G."/>
            <person name="Geysens S."/>
            <person name="Goldman G."/>
            <person name="de Groot P.W."/>
            <person name="Hansen K."/>
            <person name="Harris S.D."/>
            <person name="Heinekamp T."/>
            <person name="Helmstaedt K."/>
            <person name="Henrissat B."/>
            <person name="Hofmann G."/>
            <person name="Homan T."/>
            <person name="Horio T."/>
            <person name="Horiuchi H."/>
            <person name="James S."/>
            <person name="Jones M."/>
            <person name="Karaffa L."/>
            <person name="Karanyi Z."/>
            <person name="Kato M."/>
            <person name="Keller N."/>
            <person name="Kelly D.E."/>
            <person name="Kiel J.A."/>
            <person name="Kim J.M."/>
            <person name="van der Klei I.J."/>
            <person name="Klis F.M."/>
            <person name="Kovalchuk A."/>
            <person name="Krasevec N."/>
            <person name="Kubicek C.P."/>
            <person name="Liu B."/>
            <person name="Maccabe A."/>
            <person name="Meyer V."/>
            <person name="Mirabito P."/>
            <person name="Miskei M."/>
            <person name="Mos M."/>
            <person name="Mullins J."/>
            <person name="Nelson D.R."/>
            <person name="Nielsen J."/>
            <person name="Oakley B.R."/>
            <person name="Osmani S.A."/>
            <person name="Pakula T."/>
            <person name="Paszewski A."/>
            <person name="Paulsen I."/>
            <person name="Pilsyk S."/>
            <person name="Pocsi I."/>
            <person name="Punt P.J."/>
            <person name="Ram A.F."/>
            <person name="Ren Q."/>
            <person name="Robellet X."/>
            <person name="Robson G."/>
            <person name="Seiboth B."/>
            <person name="van Solingen P."/>
            <person name="Specht T."/>
            <person name="Sun J."/>
            <person name="Taheri-Talesh N."/>
            <person name="Takeshita N."/>
            <person name="Ussery D."/>
            <person name="vanKuyk P.A."/>
            <person name="Visser H."/>
            <person name="van de Vondervoort P.J."/>
            <person name="de Vries R.P."/>
            <person name="Walton J."/>
            <person name="Xiang X."/>
            <person name="Xiong Y."/>
            <person name="Zeng A.P."/>
            <person name="Brandt B.W."/>
            <person name="Cornell M.J."/>
            <person name="van den Hondel C.A."/>
            <person name="Visser J."/>
            <person name="Oliver S.G."/>
            <person name="Turner G."/>
        </authorList>
    </citation>
    <scope>GENOME REANNOTATION</scope>
    <source>
        <strain evidence="8">FGSC A4 / ATCC 38163 / CBS 112.46 / NRRL 194 / M139</strain>
    </source>
</reference>
<dbReference type="OMA" id="YALDCHK"/>
<proteinExistence type="predicted"/>
<dbReference type="AlphaFoldDB" id="Q5AXQ2"/>
<dbReference type="GO" id="GO:0022857">
    <property type="term" value="F:transmembrane transporter activity"/>
    <property type="evidence" value="ECO:0000318"/>
    <property type="project" value="GO_Central"/>
</dbReference>
<feature type="transmembrane region" description="Helical" evidence="5">
    <location>
        <begin position="395"/>
        <end position="416"/>
    </location>
</feature>
<reference evidence="8" key="1">
    <citation type="journal article" date="2005" name="Nature">
        <title>Sequencing of Aspergillus nidulans and comparative analysis with A. fumigatus and A. oryzae.</title>
        <authorList>
            <person name="Galagan J.E."/>
            <person name="Calvo S.E."/>
            <person name="Cuomo C."/>
            <person name="Ma L.J."/>
            <person name="Wortman J.R."/>
            <person name="Batzoglou S."/>
            <person name="Lee S.I."/>
            <person name="Basturkmen M."/>
            <person name="Spevak C.C."/>
            <person name="Clutterbuck J."/>
            <person name="Kapitonov V."/>
            <person name="Jurka J."/>
            <person name="Scazzocchio C."/>
            <person name="Farman M."/>
            <person name="Butler J."/>
            <person name="Purcell S."/>
            <person name="Harris S."/>
            <person name="Braus G.H."/>
            <person name="Draht O."/>
            <person name="Busch S."/>
            <person name="D'Enfert C."/>
            <person name="Bouchier C."/>
            <person name="Goldman G.H."/>
            <person name="Bell-Pedersen D."/>
            <person name="Griffiths-Jones S."/>
            <person name="Doonan J.H."/>
            <person name="Yu J."/>
            <person name="Vienken K."/>
            <person name="Pain A."/>
            <person name="Freitag M."/>
            <person name="Selker E.U."/>
            <person name="Archer D.B."/>
            <person name="Penalva M.A."/>
            <person name="Oakley B.R."/>
            <person name="Momany M."/>
            <person name="Tanaka T."/>
            <person name="Kumagai T."/>
            <person name="Asai K."/>
            <person name="Machida M."/>
            <person name="Nierman W.C."/>
            <person name="Denning D.W."/>
            <person name="Caddick M."/>
            <person name="Hynes M."/>
            <person name="Paoletti M."/>
            <person name="Fischer R."/>
            <person name="Miller B."/>
            <person name="Dyer P."/>
            <person name="Sachs M.S."/>
            <person name="Osmani S.A."/>
            <person name="Birren B.W."/>
        </authorList>
    </citation>
    <scope>NUCLEOTIDE SEQUENCE [LARGE SCALE GENOMIC DNA]</scope>
    <source>
        <strain evidence="8">FGSC A4 / ATCC 38163 / CBS 112.46 / NRRL 194 / M139</strain>
    </source>
</reference>
<keyword evidence="8" id="KW-1185">Reference proteome</keyword>
<dbReference type="Gene3D" id="1.20.1250.20">
    <property type="entry name" value="MFS general substrate transporter like domains"/>
    <property type="match status" value="1"/>
</dbReference>
<dbReference type="PANTHER" id="PTHR23502:SF4">
    <property type="entry name" value="MAJOR FACILITATOR SUPERFAMILY (MFS) PROFILE DOMAIN-CONTAINING PROTEIN-RELATED"/>
    <property type="match status" value="1"/>
</dbReference>
<dbReference type="eggNOG" id="KOG0255">
    <property type="taxonomic scope" value="Eukaryota"/>
</dbReference>
<organism evidence="7 8">
    <name type="scientific">Emericella nidulans (strain FGSC A4 / ATCC 38163 / CBS 112.46 / NRRL 194 / M139)</name>
    <name type="common">Aspergillus nidulans</name>
    <dbReference type="NCBI Taxonomy" id="227321"/>
    <lineage>
        <taxon>Eukaryota</taxon>
        <taxon>Fungi</taxon>
        <taxon>Dikarya</taxon>
        <taxon>Ascomycota</taxon>
        <taxon>Pezizomycotina</taxon>
        <taxon>Eurotiomycetes</taxon>
        <taxon>Eurotiomycetidae</taxon>
        <taxon>Eurotiales</taxon>
        <taxon>Aspergillaceae</taxon>
        <taxon>Aspergillus</taxon>
        <taxon>Aspergillus subgen. Nidulantes</taxon>
    </lineage>
</organism>
<gene>
    <name evidence="7" type="ORF">ANIA_06928</name>
</gene>
<dbReference type="OrthoDB" id="4500315at2759"/>
<evidence type="ECO:0000256" key="1">
    <source>
        <dbReference type="ARBA" id="ARBA00004141"/>
    </source>
</evidence>
<dbReference type="Proteomes" id="UP000000560">
    <property type="component" value="Chromosome I"/>
</dbReference>
<keyword evidence="4 5" id="KW-0472">Membrane</keyword>
<dbReference type="Pfam" id="PF07690">
    <property type="entry name" value="MFS_1"/>
    <property type="match status" value="1"/>
</dbReference>
<feature type="transmembrane region" description="Helical" evidence="5">
    <location>
        <begin position="198"/>
        <end position="221"/>
    </location>
</feature>
<dbReference type="InterPro" id="IPR036259">
    <property type="entry name" value="MFS_trans_sf"/>
</dbReference>
<dbReference type="InterPro" id="IPR020846">
    <property type="entry name" value="MFS_dom"/>
</dbReference>
<evidence type="ECO:0000256" key="2">
    <source>
        <dbReference type="ARBA" id="ARBA00022692"/>
    </source>
</evidence>
<evidence type="ECO:0000256" key="3">
    <source>
        <dbReference type="ARBA" id="ARBA00022989"/>
    </source>
</evidence>
<evidence type="ECO:0000256" key="4">
    <source>
        <dbReference type="ARBA" id="ARBA00023136"/>
    </source>
</evidence>
<feature type="transmembrane region" description="Helical" evidence="5">
    <location>
        <begin position="352"/>
        <end position="374"/>
    </location>
</feature>
<dbReference type="PANTHER" id="PTHR23502">
    <property type="entry name" value="MAJOR FACILITATOR SUPERFAMILY"/>
    <property type="match status" value="1"/>
</dbReference>
<feature type="transmembrane region" description="Helical" evidence="5">
    <location>
        <begin position="227"/>
        <end position="247"/>
    </location>
</feature>
<keyword evidence="2 5" id="KW-0812">Transmembrane</keyword>
<keyword evidence="3 5" id="KW-1133">Transmembrane helix</keyword>
<comment type="subcellular location">
    <subcellularLocation>
        <location evidence="1">Membrane</location>
        <topology evidence="1">Multi-pass membrane protein</topology>
    </subcellularLocation>
</comment>
<dbReference type="KEGG" id="ani:ANIA_06928"/>
<feature type="transmembrane region" description="Helical" evidence="5">
    <location>
        <begin position="138"/>
        <end position="156"/>
    </location>
</feature>
<dbReference type="SUPFAM" id="SSF103473">
    <property type="entry name" value="MFS general substrate transporter"/>
    <property type="match status" value="1"/>
</dbReference>
<feature type="transmembrane region" description="Helical" evidence="5">
    <location>
        <begin position="72"/>
        <end position="97"/>
    </location>
</feature>
<protein>
    <recommendedName>
        <fullName evidence="6">Major facilitator superfamily (MFS) profile domain-containing protein</fullName>
    </recommendedName>
</protein>
<accession>Q5AXQ2</accession>
<dbReference type="GO" id="GO:0005886">
    <property type="term" value="C:plasma membrane"/>
    <property type="evidence" value="ECO:0000318"/>
    <property type="project" value="GO_Central"/>
</dbReference>
<dbReference type="InParanoid" id="Q5AXQ2"/>
<dbReference type="GeneID" id="2870637"/>
<sequence length="511" mass="55486">MDIKGQIKVLEQDVSHTPGTQVWFSSVQTGTRWSLFQRTSDVELIPAPAPTVTNNSSSPNDPLNWPSWRRGALLYAVGINSFLAAALAPILATGFPSISSSFGVDLQKVSFTIGIYMLGLGFGALIGSPTAMLFGRRLVYVSGSALLIVSSAWAAASPSYTSIILARFVQGFAAAPGEFLVSVSISEIYTPQERGFRLGIYMLLLAGGKSLSPLIGAGVIQRLGWRWVLWILTIASGACFTCLFLFARETYWARDYKEDAITPQMPGELYTENLRISPPLRFSHTLSIWNGRLSSAGWVSLTLRPLALLNSPPLLWSATVYALSLGWLAVLAETIAHLFQSVGGYGFTPIQAGLLYLSPLIGTILGSVIGGKVSDILAKVKAYRNNGVYEPESRLLMMIPAILVSTLGLAGYGWSIQLRTHWFIPTLCFGAIYFGCILGSTIAVTYCLDCHKADAIGTQVVLSLMKNWVKACGPRNTFLIIAGIHSAFLSATIFMYIHGKQFRIRMGKRSS</sequence>
<feature type="transmembrane region" description="Helical" evidence="5">
    <location>
        <begin position="168"/>
        <end position="186"/>
    </location>
</feature>